<evidence type="ECO:0000313" key="4">
    <source>
        <dbReference type="Proteomes" id="UP001206572"/>
    </source>
</evidence>
<feature type="region of interest" description="Disordered" evidence="1">
    <location>
        <begin position="24"/>
        <end position="54"/>
    </location>
</feature>
<sequence length="233" mass="25491">MKRLSTFVLPLLVAASLAACKSKQNEAQDAATEAPASAAPVASEPAASAPAAPAAPATPAAASAARFDPQTVPVSDKALPAFPYLATPSSLDPKSVYTEKDLEFDRVFVVAGEELRPVEGKVFQRKYFLHELKWSPLAAHRNYQNALKALGAVRVDKVHPHEDVFVERHGGDINAIWRKMGTPSLDRVEDPEAPGYEQWLLRTPTTNIWLSFFIDQGQVYLQTVEEKAMQQQV</sequence>
<evidence type="ECO:0000256" key="1">
    <source>
        <dbReference type="SAM" id="MobiDB-lite"/>
    </source>
</evidence>
<keyword evidence="4" id="KW-1185">Reference proteome</keyword>
<evidence type="ECO:0008006" key="5">
    <source>
        <dbReference type="Google" id="ProtNLM"/>
    </source>
</evidence>
<gene>
    <name evidence="3" type="ORF">NX780_24875</name>
</gene>
<organism evidence="3 4">
    <name type="scientific">Massilia agri</name>
    <dbReference type="NCBI Taxonomy" id="1886785"/>
    <lineage>
        <taxon>Bacteria</taxon>
        <taxon>Pseudomonadati</taxon>
        <taxon>Pseudomonadota</taxon>
        <taxon>Betaproteobacteria</taxon>
        <taxon>Burkholderiales</taxon>
        <taxon>Oxalobacteraceae</taxon>
        <taxon>Telluria group</taxon>
        <taxon>Massilia</taxon>
    </lineage>
</organism>
<accession>A0ABT2ATM1</accession>
<dbReference type="Proteomes" id="UP001206572">
    <property type="component" value="Unassembled WGS sequence"/>
</dbReference>
<evidence type="ECO:0000256" key="2">
    <source>
        <dbReference type="SAM" id="SignalP"/>
    </source>
</evidence>
<name>A0ABT2ATM1_9BURK</name>
<protein>
    <recommendedName>
        <fullName evidence="5">Lipoprotein</fullName>
    </recommendedName>
</protein>
<dbReference type="EMBL" id="JANUHA010000035">
    <property type="protein sequence ID" value="MCS0599582.1"/>
    <property type="molecule type" value="Genomic_DNA"/>
</dbReference>
<feature type="signal peptide" evidence="2">
    <location>
        <begin position="1"/>
        <end position="18"/>
    </location>
</feature>
<dbReference type="PROSITE" id="PS51257">
    <property type="entry name" value="PROKAR_LIPOPROTEIN"/>
    <property type="match status" value="1"/>
</dbReference>
<feature type="compositionally biased region" description="Low complexity" evidence="1">
    <location>
        <begin position="30"/>
        <end position="54"/>
    </location>
</feature>
<feature type="chain" id="PRO_5047018564" description="Lipoprotein" evidence="2">
    <location>
        <begin position="19"/>
        <end position="233"/>
    </location>
</feature>
<reference evidence="3 4" key="1">
    <citation type="submission" date="2022-08" db="EMBL/GenBank/DDBJ databases">
        <title>Reclassification of Massilia species as members of the genera Telluria, Duganella, Pseudoduganella, Mokoshia gen. nov. and Zemynaea gen. nov. using orthogonal and non-orthogonal genome-based approaches.</title>
        <authorList>
            <person name="Bowman J.P."/>
        </authorList>
    </citation>
    <scope>NUCLEOTIDE SEQUENCE [LARGE SCALE GENOMIC DNA]</scope>
    <source>
        <strain evidence="3 4">JCM 31661</strain>
    </source>
</reference>
<dbReference type="RefSeq" id="WP_258830576.1">
    <property type="nucleotide sequence ID" value="NZ_JANUHA010000035.1"/>
</dbReference>
<proteinExistence type="predicted"/>
<keyword evidence="2" id="KW-0732">Signal</keyword>
<comment type="caution">
    <text evidence="3">The sequence shown here is derived from an EMBL/GenBank/DDBJ whole genome shotgun (WGS) entry which is preliminary data.</text>
</comment>
<evidence type="ECO:0000313" key="3">
    <source>
        <dbReference type="EMBL" id="MCS0599582.1"/>
    </source>
</evidence>